<dbReference type="GO" id="GO:0004497">
    <property type="term" value="F:monooxygenase activity"/>
    <property type="evidence" value="ECO:0007669"/>
    <property type="project" value="UniProtKB-KW"/>
</dbReference>
<proteinExistence type="inferred from homology"/>
<keyword evidence="3" id="KW-0472">Membrane</keyword>
<evidence type="ECO:0000313" key="4">
    <source>
        <dbReference type="EMBL" id="PQQ19914.1"/>
    </source>
</evidence>
<dbReference type="GO" id="GO:0020037">
    <property type="term" value="F:heme binding"/>
    <property type="evidence" value="ECO:0007669"/>
    <property type="project" value="InterPro"/>
</dbReference>
<feature type="transmembrane region" description="Helical" evidence="3">
    <location>
        <begin position="21"/>
        <end position="39"/>
    </location>
</feature>
<dbReference type="GO" id="GO:0016705">
    <property type="term" value="F:oxidoreductase activity, acting on paired donors, with incorporation or reduction of molecular oxygen"/>
    <property type="evidence" value="ECO:0007669"/>
    <property type="project" value="InterPro"/>
</dbReference>
<keyword evidence="2" id="KW-0560">Oxidoreductase</keyword>
<keyword evidence="3" id="KW-0812">Transmembrane</keyword>
<dbReference type="PRINTS" id="PR00385">
    <property type="entry name" value="P450"/>
</dbReference>
<keyword evidence="1 2" id="KW-0349">Heme</keyword>
<dbReference type="FunFam" id="1.10.630.10:FF:000207">
    <property type="entry name" value="Putative cytochrome P450 superfamily protein"/>
    <property type="match status" value="1"/>
</dbReference>
<evidence type="ECO:0000256" key="2">
    <source>
        <dbReference type="RuleBase" id="RU000461"/>
    </source>
</evidence>
<dbReference type="InterPro" id="IPR001128">
    <property type="entry name" value="Cyt_P450"/>
</dbReference>
<dbReference type="Proteomes" id="UP000250321">
    <property type="component" value="Unassembled WGS sequence"/>
</dbReference>
<dbReference type="PRINTS" id="PR00463">
    <property type="entry name" value="EP450I"/>
</dbReference>
<dbReference type="OrthoDB" id="2789670at2759"/>
<dbReference type="PANTHER" id="PTHR47951:SF7">
    <property type="entry name" value="FLAVONOID 3',5'-HYDROXYLASE-LIKE ISOFORM X1"/>
    <property type="match status" value="1"/>
</dbReference>
<keyword evidence="1 2" id="KW-0479">Metal-binding</keyword>
<feature type="binding site" description="axial binding residue" evidence="1">
    <location>
        <position position="469"/>
    </location>
    <ligand>
        <name>heme</name>
        <dbReference type="ChEBI" id="CHEBI:30413"/>
    </ligand>
    <ligandPart>
        <name>Fe</name>
        <dbReference type="ChEBI" id="CHEBI:18248"/>
    </ligandPart>
</feature>
<dbReference type="AlphaFoldDB" id="A0A314ZR65"/>
<dbReference type="EMBL" id="PJQY01000051">
    <property type="protein sequence ID" value="PQQ19914.1"/>
    <property type="molecule type" value="Genomic_DNA"/>
</dbReference>
<evidence type="ECO:0000256" key="3">
    <source>
        <dbReference type="SAM" id="Phobius"/>
    </source>
</evidence>
<accession>A0A314ZR65</accession>
<dbReference type="STRING" id="2094558.A0A314ZR65"/>
<keyword evidence="5" id="KW-1185">Reference proteome</keyword>
<keyword evidence="2 4" id="KW-0503">Monooxygenase</keyword>
<sequence length="531" mass="59715">MWSPWWDASNIEKDGHLMMTIAIFLTISAMAVALFWFMWNWKSSKNPTPPLPPGPRGLPFLGSLPFLGPNLHHEFTNLASVYGPIYKLQLGSKLCFVLSSPSLVKQVVRDQDTLFANHDPTIAAQIASYGGTDIAFGSYGPDWRRLRKVFVIHVMSKGNLDACYALRKEEVLKSIGHIYGKSGRPIDCGQVAFFTAINTIMRMLWGGTLEAEKGTDLGAEFRNVVAELVELLGKGNISDFFPWLARFDVQGIAKRAKQLLSVTENILNSAIDKQMSEAAEEDGGLSLKHERKGFLQLLLEFNEHGDDEESLTLQQIKALLTDIVAGGTDTTATIVEWVMAELMQHPDDLKKVQQELKEVVGLDNLVEESHLPKLHYLDVVIKETSRLHPAFPLLTRHCPSQSTTIGGFKIPKGSNVFLNVWAIHRDPNVWDNPLEFRPKRFLNDPPSNNIHYNGNKLEYLPFGSGRRMCPGIPLAERMMIYVLASFLHSFEWRLPNDAKLDLQDKFGIVTKKMNPLVVIPTPRLSKLELYT</sequence>
<comment type="similarity">
    <text evidence="2">Belongs to the cytochrome P450 family.</text>
</comment>
<comment type="cofactor">
    <cofactor evidence="1">
        <name>heme</name>
        <dbReference type="ChEBI" id="CHEBI:30413"/>
    </cofactor>
</comment>
<dbReference type="InterPro" id="IPR036396">
    <property type="entry name" value="Cyt_P450_sf"/>
</dbReference>
<protein>
    <submittedName>
        <fullName evidence="4">Flavonoid 3-monooxygenase</fullName>
    </submittedName>
</protein>
<dbReference type="PANTHER" id="PTHR47951">
    <property type="entry name" value="OS08G0547900 PROTEIN"/>
    <property type="match status" value="1"/>
</dbReference>
<organism evidence="4 5">
    <name type="scientific">Prunus yedoensis var. nudiflora</name>
    <dbReference type="NCBI Taxonomy" id="2094558"/>
    <lineage>
        <taxon>Eukaryota</taxon>
        <taxon>Viridiplantae</taxon>
        <taxon>Streptophyta</taxon>
        <taxon>Embryophyta</taxon>
        <taxon>Tracheophyta</taxon>
        <taxon>Spermatophyta</taxon>
        <taxon>Magnoliopsida</taxon>
        <taxon>eudicotyledons</taxon>
        <taxon>Gunneridae</taxon>
        <taxon>Pentapetalae</taxon>
        <taxon>rosids</taxon>
        <taxon>fabids</taxon>
        <taxon>Rosales</taxon>
        <taxon>Rosaceae</taxon>
        <taxon>Amygdaloideae</taxon>
        <taxon>Amygdaleae</taxon>
        <taxon>Prunus</taxon>
    </lineage>
</organism>
<dbReference type="GO" id="GO:0005506">
    <property type="term" value="F:iron ion binding"/>
    <property type="evidence" value="ECO:0007669"/>
    <property type="project" value="InterPro"/>
</dbReference>
<evidence type="ECO:0000313" key="5">
    <source>
        <dbReference type="Proteomes" id="UP000250321"/>
    </source>
</evidence>
<keyword evidence="3" id="KW-1133">Transmembrane helix</keyword>
<dbReference type="Pfam" id="PF00067">
    <property type="entry name" value="p450"/>
    <property type="match status" value="1"/>
</dbReference>
<dbReference type="PROSITE" id="PS00086">
    <property type="entry name" value="CYTOCHROME_P450"/>
    <property type="match status" value="1"/>
</dbReference>
<dbReference type="InterPro" id="IPR002401">
    <property type="entry name" value="Cyt_P450_E_grp-I"/>
</dbReference>
<comment type="caution">
    <text evidence="4">The sequence shown here is derived from an EMBL/GenBank/DDBJ whole genome shotgun (WGS) entry which is preliminary data.</text>
</comment>
<reference evidence="4 5" key="1">
    <citation type="submission" date="2018-02" db="EMBL/GenBank/DDBJ databases">
        <title>Draft genome of wild Prunus yedoensis var. nudiflora.</title>
        <authorList>
            <person name="Baek S."/>
            <person name="Kim J.-H."/>
            <person name="Choi K."/>
            <person name="Kim G.-B."/>
            <person name="Cho A."/>
            <person name="Jang H."/>
            <person name="Shin C.-H."/>
            <person name="Yu H.-J."/>
            <person name="Mun J.-H."/>
        </authorList>
    </citation>
    <scope>NUCLEOTIDE SEQUENCE [LARGE SCALE GENOMIC DNA]</scope>
    <source>
        <strain evidence="5">cv. Jeju island</strain>
        <tissue evidence="4">Leaf</tissue>
    </source>
</reference>
<dbReference type="InterPro" id="IPR017972">
    <property type="entry name" value="Cyt_P450_CS"/>
</dbReference>
<dbReference type="Gene3D" id="1.10.630.10">
    <property type="entry name" value="Cytochrome P450"/>
    <property type="match status" value="1"/>
</dbReference>
<name>A0A314ZR65_PRUYE</name>
<evidence type="ECO:0000256" key="1">
    <source>
        <dbReference type="PIRSR" id="PIRSR602401-1"/>
    </source>
</evidence>
<keyword evidence="1 2" id="KW-0408">Iron</keyword>
<gene>
    <name evidence="4" type="ORF">Pyn_18794</name>
</gene>
<dbReference type="SUPFAM" id="SSF48264">
    <property type="entry name" value="Cytochrome P450"/>
    <property type="match status" value="1"/>
</dbReference>